<reference evidence="2 3" key="1">
    <citation type="submission" date="2020-02" db="EMBL/GenBank/DDBJ databases">
        <title>Acidophilic actinobacteria isolated from forest soil.</title>
        <authorList>
            <person name="Golinska P."/>
        </authorList>
    </citation>
    <scope>NUCLEOTIDE SEQUENCE [LARGE SCALE GENOMIC DNA]</scope>
    <source>
        <strain evidence="2 3">NL8</strain>
    </source>
</reference>
<evidence type="ECO:0000256" key="1">
    <source>
        <dbReference type="SAM" id="MobiDB-lite"/>
    </source>
</evidence>
<evidence type="ECO:0000313" key="3">
    <source>
        <dbReference type="Proteomes" id="UP000730482"/>
    </source>
</evidence>
<proteinExistence type="predicted"/>
<evidence type="ECO:0008006" key="4">
    <source>
        <dbReference type="Google" id="ProtNLM"/>
    </source>
</evidence>
<comment type="caution">
    <text evidence="2">The sequence shown here is derived from an EMBL/GenBank/DDBJ whole genome shotgun (WGS) entry which is preliminary data.</text>
</comment>
<dbReference type="Proteomes" id="UP000730482">
    <property type="component" value="Unassembled WGS sequence"/>
</dbReference>
<accession>A0ABS5KZ83</accession>
<keyword evidence="3" id="KW-1185">Reference proteome</keyword>
<sequence length="216" mass="23467">MNGPETGAQQPEAGATPDPGAPPIPRDYRMAVPTGWHRVVLDPQFWDRQIAKVVDTQTAGRDDLPLVKARLTELIREQAQAAYDNGGVAMYLSTMRIGDVPLSASAIITYVPALGRILPALDQLAINYAAAGHEATMVELPAAGLALRRRYREELVSDPKDGKGVRTLVTTVVEYRLNIPDTPNQVVVTFSTPVEPIADVMAELFDTIVGTFGWTF</sequence>
<dbReference type="RefSeq" id="WP_212015878.1">
    <property type="nucleotide sequence ID" value="NZ_JAAFYZ010000137.1"/>
</dbReference>
<feature type="region of interest" description="Disordered" evidence="1">
    <location>
        <begin position="1"/>
        <end position="27"/>
    </location>
</feature>
<evidence type="ECO:0000313" key="2">
    <source>
        <dbReference type="EMBL" id="MBS2551392.1"/>
    </source>
</evidence>
<organism evidence="2 3">
    <name type="scientific">Catenulispora pinistramenti</name>
    <dbReference type="NCBI Taxonomy" id="2705254"/>
    <lineage>
        <taxon>Bacteria</taxon>
        <taxon>Bacillati</taxon>
        <taxon>Actinomycetota</taxon>
        <taxon>Actinomycetes</taxon>
        <taxon>Catenulisporales</taxon>
        <taxon>Catenulisporaceae</taxon>
        <taxon>Catenulispora</taxon>
    </lineage>
</organism>
<name>A0ABS5KZ83_9ACTN</name>
<protein>
    <recommendedName>
        <fullName evidence="4">Lipoprotein</fullName>
    </recommendedName>
</protein>
<gene>
    <name evidence="2" type="ORF">KGQ19_31435</name>
</gene>
<dbReference type="EMBL" id="JAAFYZ010000137">
    <property type="protein sequence ID" value="MBS2551392.1"/>
    <property type="molecule type" value="Genomic_DNA"/>
</dbReference>